<feature type="domain" description="EamA" evidence="8">
    <location>
        <begin position="15"/>
        <end position="142"/>
    </location>
</feature>
<keyword evidence="4 7" id="KW-0812">Transmembrane</keyword>
<evidence type="ECO:0000256" key="6">
    <source>
        <dbReference type="ARBA" id="ARBA00023136"/>
    </source>
</evidence>
<evidence type="ECO:0000256" key="5">
    <source>
        <dbReference type="ARBA" id="ARBA00022989"/>
    </source>
</evidence>
<feature type="transmembrane region" description="Helical" evidence="7">
    <location>
        <begin position="182"/>
        <end position="203"/>
    </location>
</feature>
<keyword evidence="3" id="KW-1003">Cell membrane</keyword>
<feature type="transmembrane region" description="Helical" evidence="7">
    <location>
        <begin position="40"/>
        <end position="58"/>
    </location>
</feature>
<dbReference type="GeneID" id="85007767"/>
<dbReference type="HOGENOM" id="CLU_033863_21_3_11"/>
<feature type="transmembrane region" description="Helical" evidence="7">
    <location>
        <begin position="70"/>
        <end position="88"/>
    </location>
</feature>
<proteinExistence type="inferred from homology"/>
<evidence type="ECO:0000256" key="2">
    <source>
        <dbReference type="ARBA" id="ARBA00007362"/>
    </source>
</evidence>
<dbReference type="SUPFAM" id="SSF103481">
    <property type="entry name" value="Multidrug resistance efflux transporter EmrE"/>
    <property type="match status" value="2"/>
</dbReference>
<dbReference type="GO" id="GO:0005886">
    <property type="term" value="C:plasma membrane"/>
    <property type="evidence" value="ECO:0007669"/>
    <property type="project" value="UniProtKB-SubCell"/>
</dbReference>
<dbReference type="InterPro" id="IPR051258">
    <property type="entry name" value="Diverse_Substrate_Transporter"/>
</dbReference>
<accession>D0WGY7</accession>
<comment type="similarity">
    <text evidence="2">Belongs to the EamA transporter family.</text>
</comment>
<feature type="transmembrane region" description="Helical" evidence="7">
    <location>
        <begin position="156"/>
        <end position="175"/>
    </location>
</feature>
<comment type="caution">
    <text evidence="9">The sequence shown here is derived from an EMBL/GenBank/DDBJ whole genome shotgun (WGS) entry which is preliminary data.</text>
</comment>
<dbReference type="eggNOG" id="COG0697">
    <property type="taxonomic scope" value="Bacteria"/>
</dbReference>
<dbReference type="EMBL" id="ACUX02000007">
    <property type="protein sequence ID" value="EEZ61174.1"/>
    <property type="molecule type" value="Genomic_DNA"/>
</dbReference>
<evidence type="ECO:0000313" key="9">
    <source>
        <dbReference type="EMBL" id="EEZ61174.1"/>
    </source>
</evidence>
<evidence type="ECO:0000256" key="1">
    <source>
        <dbReference type="ARBA" id="ARBA00004651"/>
    </source>
</evidence>
<dbReference type="PANTHER" id="PTHR42920">
    <property type="entry name" value="OS03G0707200 PROTEIN-RELATED"/>
    <property type="match status" value="1"/>
</dbReference>
<keyword evidence="5 7" id="KW-1133">Transmembrane helix</keyword>
<dbReference type="InterPro" id="IPR037185">
    <property type="entry name" value="EmrE-like"/>
</dbReference>
<protein>
    <submittedName>
        <fullName evidence="9">Membrane protein</fullName>
    </submittedName>
</protein>
<dbReference type="InterPro" id="IPR000620">
    <property type="entry name" value="EamA_dom"/>
</dbReference>
<evidence type="ECO:0000256" key="3">
    <source>
        <dbReference type="ARBA" id="ARBA00022475"/>
    </source>
</evidence>
<feature type="domain" description="EamA" evidence="8">
    <location>
        <begin position="153"/>
        <end position="288"/>
    </location>
</feature>
<evidence type="ECO:0000259" key="8">
    <source>
        <dbReference type="Pfam" id="PF00892"/>
    </source>
</evidence>
<dbReference type="Proteomes" id="UP000006001">
    <property type="component" value="Unassembled WGS sequence"/>
</dbReference>
<evidence type="ECO:0000313" key="10">
    <source>
        <dbReference type="Proteomes" id="UP000006001"/>
    </source>
</evidence>
<feature type="transmembrane region" description="Helical" evidence="7">
    <location>
        <begin position="247"/>
        <end position="267"/>
    </location>
</feature>
<sequence length="314" mass="34690">MKIVAPASIWFYKTLLVLATLFWGFSFVVVKGALDDMTPGWLTSIRFLLTAMIVGFVCRKTIRRHFNREHILYGCVLGIVAFFAFWVQNVGLTDTTPGRNAFLTGTYCVIVPFLYWAIDRKRPTIFNIVAALLCIGGVGFISLGHDLSFALRWGDGLTLFSACFIALHMVFVAKFAKGHDMLTLTFFQLLSSSVFGMLISTFAEPLPGMAAFASTSFLVQMGYLVIFASALAMVFQNLGQTRVPPTQASLILSLESVFGVIFSVLLYGEDMTLQLFVGFALIFTGLVISETLPRPKKYPDPPEKFTGALADDED</sequence>
<dbReference type="Pfam" id="PF00892">
    <property type="entry name" value="EamA"/>
    <property type="match status" value="2"/>
</dbReference>
<dbReference type="AlphaFoldDB" id="D0WGY7"/>
<dbReference type="PANTHER" id="PTHR42920:SF5">
    <property type="entry name" value="EAMA DOMAIN-CONTAINING PROTEIN"/>
    <property type="match status" value="1"/>
</dbReference>
<feature type="transmembrane region" description="Helical" evidence="7">
    <location>
        <begin position="209"/>
        <end position="235"/>
    </location>
</feature>
<dbReference type="RefSeq" id="WP_006362504.1">
    <property type="nucleotide sequence ID" value="NZ_GG700630.1"/>
</dbReference>
<reference evidence="9" key="1">
    <citation type="submission" date="2009-10" db="EMBL/GenBank/DDBJ databases">
        <authorList>
            <person name="Weinstock G."/>
            <person name="Sodergren E."/>
            <person name="Clifton S."/>
            <person name="Fulton L."/>
            <person name="Fulton B."/>
            <person name="Courtney L."/>
            <person name="Fronick C."/>
            <person name="Harrison M."/>
            <person name="Strong C."/>
            <person name="Farmer C."/>
            <person name="Delahaunty K."/>
            <person name="Markovic C."/>
            <person name="Hall O."/>
            <person name="Minx P."/>
            <person name="Tomlinson C."/>
            <person name="Mitreva M."/>
            <person name="Nelson J."/>
            <person name="Hou S."/>
            <person name="Wollam A."/>
            <person name="Pepin K.H."/>
            <person name="Johnson M."/>
            <person name="Bhonagiri V."/>
            <person name="Nash W.E."/>
            <person name="Warren W."/>
            <person name="Chinwalla A."/>
            <person name="Mardis E.R."/>
            <person name="Wilson R.K."/>
        </authorList>
    </citation>
    <scope>NUCLEOTIDE SEQUENCE [LARGE SCALE GENOMIC DNA]</scope>
    <source>
        <strain evidence="9">ATCC 700122</strain>
    </source>
</reference>
<evidence type="ECO:0000256" key="7">
    <source>
        <dbReference type="SAM" id="Phobius"/>
    </source>
</evidence>
<comment type="subcellular location">
    <subcellularLocation>
        <location evidence="1">Cell membrane</location>
        <topology evidence="1">Multi-pass membrane protein</topology>
    </subcellularLocation>
</comment>
<keyword evidence="6 7" id="KW-0472">Membrane</keyword>
<dbReference type="OrthoDB" id="9804865at2"/>
<feature type="transmembrane region" description="Helical" evidence="7">
    <location>
        <begin position="273"/>
        <end position="292"/>
    </location>
</feature>
<name>D0WGY7_SLAES</name>
<gene>
    <name evidence="9" type="ORF">HMPREF0762_01252</name>
</gene>
<organism evidence="9 10">
    <name type="scientific">Slackia exigua (strain ATCC 700122 / DSM 15923 / CIP 105133 / JCM 11022 / KCTC 5966 / S-7)</name>
    <dbReference type="NCBI Taxonomy" id="649764"/>
    <lineage>
        <taxon>Bacteria</taxon>
        <taxon>Bacillati</taxon>
        <taxon>Actinomycetota</taxon>
        <taxon>Coriobacteriia</taxon>
        <taxon>Eggerthellales</taxon>
        <taxon>Eggerthellaceae</taxon>
        <taxon>Slackia</taxon>
    </lineage>
</organism>
<feature type="transmembrane region" description="Helical" evidence="7">
    <location>
        <begin position="12"/>
        <end position="34"/>
    </location>
</feature>
<keyword evidence="10" id="KW-1185">Reference proteome</keyword>
<feature type="transmembrane region" description="Helical" evidence="7">
    <location>
        <begin position="100"/>
        <end position="118"/>
    </location>
</feature>
<feature type="transmembrane region" description="Helical" evidence="7">
    <location>
        <begin position="125"/>
        <end position="144"/>
    </location>
</feature>
<evidence type="ECO:0000256" key="4">
    <source>
        <dbReference type="ARBA" id="ARBA00022692"/>
    </source>
</evidence>